<proteinExistence type="predicted"/>
<keyword evidence="3" id="KW-1185">Reference proteome</keyword>
<dbReference type="Proteomes" id="UP001642409">
    <property type="component" value="Unassembled WGS sequence"/>
</dbReference>
<evidence type="ECO:0000313" key="1">
    <source>
        <dbReference type="EMBL" id="CAL5994916.1"/>
    </source>
</evidence>
<organism evidence="1 3">
    <name type="scientific">Hexamita inflata</name>
    <dbReference type="NCBI Taxonomy" id="28002"/>
    <lineage>
        <taxon>Eukaryota</taxon>
        <taxon>Metamonada</taxon>
        <taxon>Diplomonadida</taxon>
        <taxon>Hexamitidae</taxon>
        <taxon>Hexamitinae</taxon>
        <taxon>Hexamita</taxon>
    </lineage>
</organism>
<name>A0ABP1HLE7_9EUKA</name>
<comment type="caution">
    <text evidence="1">The sequence shown here is derived from an EMBL/GenBank/DDBJ whole genome shotgun (WGS) entry which is preliminary data.</text>
</comment>
<accession>A0ABP1HLE7</accession>
<dbReference type="EMBL" id="CAXDID020000032">
    <property type="protein sequence ID" value="CAL5994916.1"/>
    <property type="molecule type" value="Genomic_DNA"/>
</dbReference>
<sequence>MLQNIQNQNDPSLSVQNTLRVIYLKHKCQELSQYQSAVYSRKKFAKNYLTGFKQYKQFQLIFSSTTCLRQQLQLYPAPEMHNNSKYGLHQFRKINTLNTLSRTSRLSPEQEFVPLQQRIKDNVFSQASTSGIFDLSFESKENLRFIEEINLFLQ</sequence>
<evidence type="ECO:0000313" key="2">
    <source>
        <dbReference type="EMBL" id="CAL5994922.1"/>
    </source>
</evidence>
<evidence type="ECO:0000313" key="3">
    <source>
        <dbReference type="Proteomes" id="UP001642409"/>
    </source>
</evidence>
<dbReference type="EMBL" id="CAXDID020000032">
    <property type="protein sequence ID" value="CAL5994922.1"/>
    <property type="molecule type" value="Genomic_DNA"/>
</dbReference>
<protein>
    <submittedName>
        <fullName evidence="1">Hypothetical_protein</fullName>
    </submittedName>
</protein>
<reference evidence="1 3" key="1">
    <citation type="submission" date="2024-07" db="EMBL/GenBank/DDBJ databases">
        <authorList>
            <person name="Akdeniz Z."/>
        </authorList>
    </citation>
    <scope>NUCLEOTIDE SEQUENCE [LARGE SCALE GENOMIC DNA]</scope>
</reference>
<gene>
    <name evidence="1" type="ORF">HINF_LOCUS13780</name>
    <name evidence="2" type="ORF">HINF_LOCUS13783</name>
</gene>